<dbReference type="RefSeq" id="WP_111062822.1">
    <property type="nucleotide sequence ID" value="NZ_JBHUCU010000016.1"/>
</dbReference>
<dbReference type="OrthoDB" id="1467634at2"/>
<reference evidence="1 2" key="1">
    <citation type="submission" date="2018-06" db="EMBL/GenBank/DDBJ databases">
        <title>The draft genome sequence of Crocinitomix sp. SM1701.</title>
        <authorList>
            <person name="Zhang X."/>
        </authorList>
    </citation>
    <scope>NUCLEOTIDE SEQUENCE [LARGE SCALE GENOMIC DNA]</scope>
    <source>
        <strain evidence="1 2">SM1701</strain>
    </source>
</reference>
<evidence type="ECO:0000313" key="2">
    <source>
        <dbReference type="Proteomes" id="UP000249248"/>
    </source>
</evidence>
<dbReference type="AlphaFoldDB" id="A0A2W1MZF8"/>
<proteinExistence type="predicted"/>
<gene>
    <name evidence="1" type="ORF">DNU06_08480</name>
</gene>
<comment type="caution">
    <text evidence="1">The sequence shown here is derived from an EMBL/GenBank/DDBJ whole genome shotgun (WGS) entry which is preliminary data.</text>
</comment>
<dbReference type="Proteomes" id="UP000249248">
    <property type="component" value="Unassembled WGS sequence"/>
</dbReference>
<organism evidence="1 2">
    <name type="scientific">Putridiphycobacter roseus</name>
    <dbReference type="NCBI Taxonomy" id="2219161"/>
    <lineage>
        <taxon>Bacteria</taxon>
        <taxon>Pseudomonadati</taxon>
        <taxon>Bacteroidota</taxon>
        <taxon>Flavobacteriia</taxon>
        <taxon>Flavobacteriales</taxon>
        <taxon>Crocinitomicaceae</taxon>
        <taxon>Putridiphycobacter</taxon>
    </lineage>
</organism>
<keyword evidence="2" id="KW-1185">Reference proteome</keyword>
<dbReference type="EMBL" id="QKSB01000004">
    <property type="protein sequence ID" value="PZE17297.1"/>
    <property type="molecule type" value="Genomic_DNA"/>
</dbReference>
<name>A0A2W1MZF8_9FLAO</name>
<evidence type="ECO:0008006" key="3">
    <source>
        <dbReference type="Google" id="ProtNLM"/>
    </source>
</evidence>
<accession>A0A2W1MZF8</accession>
<sequence>MNRFLLKTGLFASFLLIMVIGLKSCKKEDPTTATIAVVDTAGNVVENALVRLYPTPSVNPHPTIIIDDTLYTNFEGKCTFDYTESFNLGQAGFAVLDIEVLMINKTDGEDSLRGTGIIKIVPEEANEESVIIFPV</sequence>
<protein>
    <recommendedName>
        <fullName evidence="3">Carboxypeptidase regulatory-like domain-containing protein</fullName>
    </recommendedName>
</protein>
<evidence type="ECO:0000313" key="1">
    <source>
        <dbReference type="EMBL" id="PZE17297.1"/>
    </source>
</evidence>